<protein>
    <submittedName>
        <fullName evidence="1">Uncharacterized protein</fullName>
    </submittedName>
</protein>
<evidence type="ECO:0000313" key="2">
    <source>
        <dbReference type="Proteomes" id="UP000276133"/>
    </source>
</evidence>
<gene>
    <name evidence="1" type="ORF">BpHYR1_039349</name>
</gene>
<proteinExistence type="predicted"/>
<keyword evidence="2" id="KW-1185">Reference proteome</keyword>
<comment type="caution">
    <text evidence="1">The sequence shown here is derived from an EMBL/GenBank/DDBJ whole genome shotgun (WGS) entry which is preliminary data.</text>
</comment>
<dbReference type="AlphaFoldDB" id="A0A3M7SUZ0"/>
<dbReference type="Proteomes" id="UP000276133">
    <property type="component" value="Unassembled WGS sequence"/>
</dbReference>
<evidence type="ECO:0000313" key="1">
    <source>
        <dbReference type="EMBL" id="RNA39457.1"/>
    </source>
</evidence>
<name>A0A3M7SUZ0_BRAPC</name>
<accession>A0A3M7SUZ0</accession>
<organism evidence="1 2">
    <name type="scientific">Brachionus plicatilis</name>
    <name type="common">Marine rotifer</name>
    <name type="synonym">Brachionus muelleri</name>
    <dbReference type="NCBI Taxonomy" id="10195"/>
    <lineage>
        <taxon>Eukaryota</taxon>
        <taxon>Metazoa</taxon>
        <taxon>Spiralia</taxon>
        <taxon>Gnathifera</taxon>
        <taxon>Rotifera</taxon>
        <taxon>Eurotatoria</taxon>
        <taxon>Monogononta</taxon>
        <taxon>Pseudotrocha</taxon>
        <taxon>Ploima</taxon>
        <taxon>Brachionidae</taxon>
        <taxon>Brachionus</taxon>
    </lineage>
</organism>
<reference evidence="1 2" key="1">
    <citation type="journal article" date="2018" name="Sci. Rep.">
        <title>Genomic signatures of local adaptation to the degree of environmental predictability in rotifers.</title>
        <authorList>
            <person name="Franch-Gras L."/>
            <person name="Hahn C."/>
            <person name="Garcia-Roger E.M."/>
            <person name="Carmona M.J."/>
            <person name="Serra M."/>
            <person name="Gomez A."/>
        </authorList>
    </citation>
    <scope>NUCLEOTIDE SEQUENCE [LARGE SCALE GENOMIC DNA]</scope>
    <source>
        <strain evidence="1">HYR1</strain>
    </source>
</reference>
<sequence>MWRRSSNFSKRMNILLKNPDQKILILPKKWQIITGLVKSEEKPLNWSVNDLVRGVFSDESYFEKSHPTFCTPILSKGLGSVISRCISCKGAGVSNIYSECIKCINTKITSIEHPQKEVLHNEWLKIQTEFVHFLTFAPHTTNNLKNSQQSYLTSK</sequence>
<dbReference type="EMBL" id="REGN01000749">
    <property type="protein sequence ID" value="RNA39457.1"/>
    <property type="molecule type" value="Genomic_DNA"/>
</dbReference>